<protein>
    <submittedName>
        <fullName evidence="2">Uncharacterized protein</fullName>
    </submittedName>
</protein>
<keyword evidence="3" id="KW-1185">Reference proteome</keyword>
<feature type="region of interest" description="Disordered" evidence="1">
    <location>
        <begin position="1"/>
        <end position="22"/>
    </location>
</feature>
<gene>
    <name evidence="2" type="ORF">SLEP1_g15501</name>
</gene>
<comment type="caution">
    <text evidence="2">The sequence shown here is derived from an EMBL/GenBank/DDBJ whole genome shotgun (WGS) entry which is preliminary data.</text>
</comment>
<dbReference type="AlphaFoldDB" id="A0AAV5ITL0"/>
<accession>A0AAV5ITL0</accession>
<feature type="compositionally biased region" description="Basic residues" evidence="1">
    <location>
        <begin position="139"/>
        <end position="154"/>
    </location>
</feature>
<evidence type="ECO:0000256" key="1">
    <source>
        <dbReference type="SAM" id="MobiDB-lite"/>
    </source>
</evidence>
<dbReference type="PANTHER" id="PTHR34807">
    <property type="entry name" value="OS08G0270800 PROTEIN"/>
    <property type="match status" value="1"/>
</dbReference>
<organism evidence="2 3">
    <name type="scientific">Rubroshorea leprosula</name>
    <dbReference type="NCBI Taxonomy" id="152421"/>
    <lineage>
        <taxon>Eukaryota</taxon>
        <taxon>Viridiplantae</taxon>
        <taxon>Streptophyta</taxon>
        <taxon>Embryophyta</taxon>
        <taxon>Tracheophyta</taxon>
        <taxon>Spermatophyta</taxon>
        <taxon>Magnoliopsida</taxon>
        <taxon>eudicotyledons</taxon>
        <taxon>Gunneridae</taxon>
        <taxon>Pentapetalae</taxon>
        <taxon>rosids</taxon>
        <taxon>malvids</taxon>
        <taxon>Malvales</taxon>
        <taxon>Dipterocarpaceae</taxon>
        <taxon>Rubroshorea</taxon>
    </lineage>
</organism>
<name>A0AAV5ITL0_9ROSI</name>
<evidence type="ECO:0000313" key="2">
    <source>
        <dbReference type="EMBL" id="GKV03146.1"/>
    </source>
</evidence>
<dbReference type="EMBL" id="BPVZ01000020">
    <property type="protein sequence ID" value="GKV03146.1"/>
    <property type="molecule type" value="Genomic_DNA"/>
</dbReference>
<feature type="compositionally biased region" description="Basic and acidic residues" evidence="1">
    <location>
        <begin position="89"/>
        <end position="99"/>
    </location>
</feature>
<reference evidence="2 3" key="1">
    <citation type="journal article" date="2021" name="Commun. Biol.">
        <title>The genome of Shorea leprosula (Dipterocarpaceae) highlights the ecological relevance of drought in aseasonal tropical rainforests.</title>
        <authorList>
            <person name="Ng K.K.S."/>
            <person name="Kobayashi M.J."/>
            <person name="Fawcett J.A."/>
            <person name="Hatakeyama M."/>
            <person name="Paape T."/>
            <person name="Ng C.H."/>
            <person name="Ang C.C."/>
            <person name="Tnah L.H."/>
            <person name="Lee C.T."/>
            <person name="Nishiyama T."/>
            <person name="Sese J."/>
            <person name="O'Brien M.J."/>
            <person name="Copetti D."/>
            <person name="Mohd Noor M.I."/>
            <person name="Ong R.C."/>
            <person name="Putra M."/>
            <person name="Sireger I.Z."/>
            <person name="Indrioko S."/>
            <person name="Kosugi Y."/>
            <person name="Izuno A."/>
            <person name="Isagi Y."/>
            <person name="Lee S.L."/>
            <person name="Shimizu K.K."/>
        </authorList>
    </citation>
    <scope>NUCLEOTIDE SEQUENCE [LARGE SCALE GENOMIC DNA]</scope>
    <source>
        <strain evidence="2">214</strain>
    </source>
</reference>
<dbReference type="Proteomes" id="UP001054252">
    <property type="component" value="Unassembled WGS sequence"/>
</dbReference>
<proteinExistence type="predicted"/>
<sequence>MMKRVPLYPHQPNSMDNQAKARSKHQTLLEDYLELQKDFVSMKKKLQKKKQERETLWAEVRFLKRRHEYLTMLESQKLELEQYSVEPQDSKMLAKDNSHGADGTPGNKISSPPALNSAAVEEKGNRGNKKEAQDPLRVEKKRKGSLISRKKVEKKKISWQDPVALRI</sequence>
<feature type="compositionally biased region" description="Basic and acidic residues" evidence="1">
    <location>
        <begin position="120"/>
        <end position="138"/>
    </location>
</feature>
<evidence type="ECO:0000313" key="3">
    <source>
        <dbReference type="Proteomes" id="UP001054252"/>
    </source>
</evidence>
<feature type="region of interest" description="Disordered" evidence="1">
    <location>
        <begin position="89"/>
        <end position="157"/>
    </location>
</feature>
<dbReference type="PANTHER" id="PTHR34807:SF6">
    <property type="entry name" value="MYB-CC TYPE TRANSCRIPTION FACTOR LHEQLE-CONTAINING DOMAIN-CONTAINING PROTEIN"/>
    <property type="match status" value="1"/>
</dbReference>